<dbReference type="Gene3D" id="1.10.10.10">
    <property type="entry name" value="Winged helix-like DNA-binding domain superfamily/Winged helix DNA-binding domain"/>
    <property type="match status" value="1"/>
</dbReference>
<evidence type="ECO:0000259" key="2">
    <source>
        <dbReference type="Pfam" id="PF02481"/>
    </source>
</evidence>
<comment type="caution">
    <text evidence="4">The sequence shown here is derived from an EMBL/GenBank/DDBJ whole genome shotgun (WGS) entry which is preliminary data.</text>
</comment>
<comment type="similarity">
    <text evidence="1">Belongs to the DprA/Smf family.</text>
</comment>
<dbReference type="InterPro" id="IPR057666">
    <property type="entry name" value="DrpA_SLOG"/>
</dbReference>
<dbReference type="InterPro" id="IPR041614">
    <property type="entry name" value="DprA_WH"/>
</dbReference>
<name>A0A401IJ12_APHSA</name>
<dbReference type="InterPro" id="IPR036388">
    <property type="entry name" value="WH-like_DNA-bd_sf"/>
</dbReference>
<dbReference type="GO" id="GO:0009294">
    <property type="term" value="P:DNA-mediated transformation"/>
    <property type="evidence" value="ECO:0007669"/>
    <property type="project" value="InterPro"/>
</dbReference>
<evidence type="ECO:0000313" key="4">
    <source>
        <dbReference type="EMBL" id="GBF81278.1"/>
    </source>
</evidence>
<evidence type="ECO:0000313" key="5">
    <source>
        <dbReference type="Proteomes" id="UP000287247"/>
    </source>
</evidence>
<gene>
    <name evidence="4" type="ORF">AsFPU1_2690</name>
</gene>
<dbReference type="OrthoDB" id="9785707at2"/>
<accession>A0A401IJ12</accession>
<feature type="domain" description="DprA winged helix" evidence="3">
    <location>
        <begin position="311"/>
        <end position="370"/>
    </location>
</feature>
<dbReference type="PANTHER" id="PTHR43022">
    <property type="entry name" value="PROTEIN SMF"/>
    <property type="match status" value="1"/>
</dbReference>
<dbReference type="RefSeq" id="WP_124970871.1">
    <property type="nucleotide sequence ID" value="NZ_BDQK01000013.1"/>
</dbReference>
<dbReference type="AlphaFoldDB" id="A0A401IJ12"/>
<dbReference type="Pfam" id="PF17782">
    <property type="entry name" value="WHD_DprA"/>
    <property type="match status" value="1"/>
</dbReference>
<dbReference type="SUPFAM" id="SSF47781">
    <property type="entry name" value="RuvA domain 2-like"/>
    <property type="match status" value="1"/>
</dbReference>
<feature type="domain" description="Smf/DprA SLOG" evidence="2">
    <location>
        <begin position="81"/>
        <end position="293"/>
    </location>
</feature>
<evidence type="ECO:0000256" key="1">
    <source>
        <dbReference type="ARBA" id="ARBA00006525"/>
    </source>
</evidence>
<dbReference type="PANTHER" id="PTHR43022:SF1">
    <property type="entry name" value="PROTEIN SMF"/>
    <property type="match status" value="1"/>
</dbReference>
<dbReference type="InterPro" id="IPR003488">
    <property type="entry name" value="DprA"/>
</dbReference>
<dbReference type="Proteomes" id="UP000287247">
    <property type="component" value="Unassembled WGS sequence"/>
</dbReference>
<dbReference type="EMBL" id="BDQK01000013">
    <property type="protein sequence ID" value="GBF81278.1"/>
    <property type="molecule type" value="Genomic_DNA"/>
</dbReference>
<keyword evidence="5" id="KW-1185">Reference proteome</keyword>
<organism evidence="4 5">
    <name type="scientific">Aphanothece sacrum FPU1</name>
    <dbReference type="NCBI Taxonomy" id="1920663"/>
    <lineage>
        <taxon>Bacteria</taxon>
        <taxon>Bacillati</taxon>
        <taxon>Cyanobacteriota</taxon>
        <taxon>Cyanophyceae</taxon>
        <taxon>Oscillatoriophycideae</taxon>
        <taxon>Chroococcales</taxon>
        <taxon>Aphanothecaceae</taxon>
        <taxon>Aphanothece</taxon>
    </lineage>
</organism>
<sequence length="376" mass="41585">MDNTEAAYWFAWSKIPGIGPVLLKRVWQQLGSLSDAWKASPETLGSVDGLGKKIIQEVMQQRSQLDPIQLFKEHTQKNPNFWTPDHQNYPRLLLEMPSPPPVLYYRGQVNFPENQGITPLVGIVGTRHPTEHGLRWTGKISTALAQHGFTVVSGMAAGIDGIAHQKCLQAGGRTLAVMGTGVDLVYPSEHRQLYQQIQENGLILSEYPAGTPGDRRHFPARNRIIARLCRAILVMEAPEKSGALITARYANEFGRDVYTLPNSPDIVQARGCLKLIHHGAEVIVNLDELLEMLGTIPNIDQPKQLSLFESATPQTLPNLEPNLLKIFHCVNSEPISFDLIVKNTGLSTGEVSGGLLQLELEGLVTQLPGMRYQKQS</sequence>
<dbReference type="SUPFAM" id="SSF102405">
    <property type="entry name" value="MCP/YpsA-like"/>
    <property type="match status" value="1"/>
</dbReference>
<evidence type="ECO:0000259" key="3">
    <source>
        <dbReference type="Pfam" id="PF17782"/>
    </source>
</evidence>
<dbReference type="Pfam" id="PF02481">
    <property type="entry name" value="DNA_processg_A"/>
    <property type="match status" value="1"/>
</dbReference>
<dbReference type="InterPro" id="IPR010994">
    <property type="entry name" value="RuvA_2-like"/>
</dbReference>
<dbReference type="Gene3D" id="3.40.50.450">
    <property type="match status" value="1"/>
</dbReference>
<protein>
    <submittedName>
        <fullName evidence="4">SMF protein</fullName>
    </submittedName>
</protein>
<proteinExistence type="inferred from homology"/>
<dbReference type="NCBIfam" id="TIGR00732">
    <property type="entry name" value="dprA"/>
    <property type="match status" value="1"/>
</dbReference>
<reference evidence="5" key="1">
    <citation type="submission" date="2017-05" db="EMBL/GenBank/DDBJ databases">
        <title>Physiological properties and genetic analysis related to exopolysaccharide production of fresh-water unicellular cyanobacterium Aphanothece sacrum, Suizenji Nori, that has been cultured as a food source in Japan.</title>
        <authorList>
            <person name="Kanesaki Y."/>
            <person name="Yoshikawa S."/>
            <person name="Ohki K."/>
        </authorList>
    </citation>
    <scope>NUCLEOTIDE SEQUENCE [LARGE SCALE GENOMIC DNA]</scope>
    <source>
        <strain evidence="5">FPU1</strain>
    </source>
</reference>